<keyword evidence="2" id="KW-1185">Reference proteome</keyword>
<name>A0A9P5AC71_9HYPO</name>
<organism evidence="1 2">
    <name type="scientific">Fusarium beomiforme</name>
    <dbReference type="NCBI Taxonomy" id="44412"/>
    <lineage>
        <taxon>Eukaryota</taxon>
        <taxon>Fungi</taxon>
        <taxon>Dikarya</taxon>
        <taxon>Ascomycota</taxon>
        <taxon>Pezizomycotina</taxon>
        <taxon>Sordariomycetes</taxon>
        <taxon>Hypocreomycetidae</taxon>
        <taxon>Hypocreales</taxon>
        <taxon>Nectriaceae</taxon>
        <taxon>Fusarium</taxon>
        <taxon>Fusarium burgessii species complex</taxon>
    </lineage>
</organism>
<gene>
    <name evidence="1" type="ORF">FBEOM_10077</name>
</gene>
<protein>
    <submittedName>
        <fullName evidence="1">Uncharacterized protein</fullName>
    </submittedName>
</protein>
<proteinExistence type="predicted"/>
<dbReference type="AlphaFoldDB" id="A0A9P5AC71"/>
<reference evidence="1" key="1">
    <citation type="journal article" date="2017" name="Mycologia">
        <title>Fusarium algeriense, sp. nov., a novel toxigenic crown rot pathogen of durum wheat from Algeria is nested in the Fusarium burgessii species complex.</title>
        <authorList>
            <person name="Laraba I."/>
            <person name="Keddad A."/>
            <person name="Boureghda H."/>
            <person name="Abdallah N."/>
            <person name="Vaughan M.M."/>
            <person name="Proctor R.H."/>
            <person name="Busman M."/>
            <person name="O'Donnell K."/>
        </authorList>
    </citation>
    <scope>NUCLEOTIDE SEQUENCE</scope>
    <source>
        <strain evidence="1">NRRL 25174</strain>
    </source>
</reference>
<dbReference type="Proteomes" id="UP000730481">
    <property type="component" value="Unassembled WGS sequence"/>
</dbReference>
<comment type="caution">
    <text evidence="1">The sequence shown here is derived from an EMBL/GenBank/DDBJ whole genome shotgun (WGS) entry which is preliminary data.</text>
</comment>
<dbReference type="EMBL" id="PVQB02000519">
    <property type="protein sequence ID" value="KAF4336081.1"/>
    <property type="molecule type" value="Genomic_DNA"/>
</dbReference>
<accession>A0A9P5AC71</accession>
<reference evidence="1" key="2">
    <citation type="submission" date="2020-02" db="EMBL/GenBank/DDBJ databases">
        <title>Identification and distribution of gene clusters putatively required for synthesis of sphingolipid metabolism inhibitors in phylogenetically diverse species of the filamentous fungus Fusarium.</title>
        <authorList>
            <person name="Kim H.-S."/>
            <person name="Busman M."/>
            <person name="Brown D.W."/>
            <person name="Divon H."/>
            <person name="Uhlig S."/>
            <person name="Proctor R.H."/>
        </authorList>
    </citation>
    <scope>NUCLEOTIDE SEQUENCE</scope>
    <source>
        <strain evidence="1">NRRL 25174</strain>
    </source>
</reference>
<evidence type="ECO:0000313" key="2">
    <source>
        <dbReference type="Proteomes" id="UP000730481"/>
    </source>
</evidence>
<dbReference type="InterPro" id="IPR015926">
    <property type="entry name" value="Cytolysin/lectin"/>
</dbReference>
<dbReference type="Gene3D" id="2.60.270.20">
    <property type="entry name" value="Cytolysin/lectin"/>
    <property type="match status" value="1"/>
</dbReference>
<sequence>MAMYMMSIKVDNYTNVELKPIGTAFYPGCGEIQHEPKPVASATSGTPFVAQKNEKAGGLWGVAAYSTPDPGEILIIYFAIPEDGGSYNRCWVGTVPAETTIDPDFVKRCYFNPFQSFSEQKFIWEYRVEGGTRYALIVTPTIKDPRAWNTSLNVKVQLFYSVV</sequence>
<evidence type="ECO:0000313" key="1">
    <source>
        <dbReference type="EMBL" id="KAF4336081.1"/>
    </source>
</evidence>